<evidence type="ECO:0008006" key="8">
    <source>
        <dbReference type="Google" id="ProtNLM"/>
    </source>
</evidence>
<sequence length="581" mass="63427">MSSESYYIGVDVGTGSVRAGLVKKDGTLLSSSTQNITTYRDEHDHRIFEQSTTEIWSAICTTIRSILSSAKISPLDVKGLGFDATCSLAVADERGEPVCVTKGEGLGKRGERNVILWADHRAEKEAEVINKSGSVVLDYVGGTMSLEMEVPKTLWLKTHMPPSLFPKCHFFDLPDYLTYRATSLPTRSCCSLICKCSYVPAKGGWQDEFFSKIGLGEFGEEEYRQMGAGKGEEVLNAGLPVGKGLSKRAAEELGLVEGTPVGSGVIDAYAGWLGTIAARYTQNGQLSPIVPSLDESRHRLAAVAGTSTCYVVQSPEGVFVDGVWGPYRDVLFPGWWCNEGGQSSTGQLIDFMITTHPAYPKLVERAEKERTNIHQVLHEILQKLCRENGVESATELTKDMHFYPDLHGNRSPIADPKMRGSIMGLALDSSLTDLSKKFSLTLESIALQTRHIIDTLNTSGHSISSIYMSGGQARNGPLMQLLANVCRMSVVLPKEVETAVVRGSAMLARFAHEVGSEGGEGGGERLWNVMVEMTPAGTMVAPNASEKEKRLLEAKYKIFRESIEIQKRWREEMEVAAAVGS</sequence>
<comment type="similarity">
    <text evidence="1">Belongs to the FGGY kinase family.</text>
</comment>
<evidence type="ECO:0000259" key="5">
    <source>
        <dbReference type="Pfam" id="PF02782"/>
    </source>
</evidence>
<proteinExistence type="inferred from homology"/>
<protein>
    <recommendedName>
        <fullName evidence="8">Carbohydrate kinase FGGY C-terminal domain-containing protein</fullName>
    </recommendedName>
</protein>
<dbReference type="Pfam" id="PF00370">
    <property type="entry name" value="FGGY_N"/>
    <property type="match status" value="1"/>
</dbReference>
<evidence type="ECO:0000256" key="1">
    <source>
        <dbReference type="ARBA" id="ARBA00009156"/>
    </source>
</evidence>
<evidence type="ECO:0000313" key="6">
    <source>
        <dbReference type="EMBL" id="KDQ65060.1"/>
    </source>
</evidence>
<accession>A0A067QFV2</accession>
<dbReference type="InterPro" id="IPR018485">
    <property type="entry name" value="FGGY_C"/>
</dbReference>
<dbReference type="GO" id="GO:0005737">
    <property type="term" value="C:cytoplasm"/>
    <property type="evidence" value="ECO:0007669"/>
    <property type="project" value="TreeGrafter"/>
</dbReference>
<feature type="domain" description="Carbohydrate kinase FGGY C-terminal" evidence="5">
    <location>
        <begin position="300"/>
        <end position="511"/>
    </location>
</feature>
<gene>
    <name evidence="6" type="ORF">JAAARDRAFT_28723</name>
</gene>
<organism evidence="6 7">
    <name type="scientific">Jaapia argillacea MUCL 33604</name>
    <dbReference type="NCBI Taxonomy" id="933084"/>
    <lineage>
        <taxon>Eukaryota</taxon>
        <taxon>Fungi</taxon>
        <taxon>Dikarya</taxon>
        <taxon>Basidiomycota</taxon>
        <taxon>Agaricomycotina</taxon>
        <taxon>Agaricomycetes</taxon>
        <taxon>Agaricomycetidae</taxon>
        <taxon>Jaapiales</taxon>
        <taxon>Jaapiaceae</taxon>
        <taxon>Jaapia</taxon>
    </lineage>
</organism>
<dbReference type="InParanoid" id="A0A067QFV2"/>
<dbReference type="AlphaFoldDB" id="A0A067QFV2"/>
<dbReference type="PANTHER" id="PTHR43435:SF4">
    <property type="entry name" value="FGGY CARBOHYDRATE KINASE DOMAIN-CONTAINING PROTEIN"/>
    <property type="match status" value="1"/>
</dbReference>
<dbReference type="InterPro" id="IPR006003">
    <property type="entry name" value="FGGY_RbtK-like"/>
</dbReference>
<dbReference type="STRING" id="933084.A0A067QFV2"/>
<dbReference type="NCBIfam" id="TIGR01315">
    <property type="entry name" value="5C_CHO_kinase"/>
    <property type="match status" value="1"/>
</dbReference>
<name>A0A067QFV2_9AGAM</name>
<evidence type="ECO:0000256" key="2">
    <source>
        <dbReference type="ARBA" id="ARBA00022679"/>
    </source>
</evidence>
<feature type="domain" description="Carbohydrate kinase FGGY N-terminal" evidence="4">
    <location>
        <begin position="6"/>
        <end position="274"/>
    </location>
</feature>
<dbReference type="InterPro" id="IPR000577">
    <property type="entry name" value="Carb_kinase_FGGY"/>
</dbReference>
<evidence type="ECO:0000256" key="3">
    <source>
        <dbReference type="ARBA" id="ARBA00022777"/>
    </source>
</evidence>
<keyword evidence="3" id="KW-0418">Kinase</keyword>
<dbReference type="EMBL" id="KL197709">
    <property type="protein sequence ID" value="KDQ65060.1"/>
    <property type="molecule type" value="Genomic_DNA"/>
</dbReference>
<dbReference type="Pfam" id="PF02782">
    <property type="entry name" value="FGGY_C"/>
    <property type="match status" value="1"/>
</dbReference>
<evidence type="ECO:0000313" key="7">
    <source>
        <dbReference type="Proteomes" id="UP000027265"/>
    </source>
</evidence>
<dbReference type="PANTHER" id="PTHR43435">
    <property type="entry name" value="RIBULOKINASE"/>
    <property type="match status" value="1"/>
</dbReference>
<dbReference type="Proteomes" id="UP000027265">
    <property type="component" value="Unassembled WGS sequence"/>
</dbReference>
<dbReference type="InterPro" id="IPR018484">
    <property type="entry name" value="FGGY_N"/>
</dbReference>
<dbReference type="GO" id="GO:0019150">
    <property type="term" value="F:D-ribulokinase activity"/>
    <property type="evidence" value="ECO:0007669"/>
    <property type="project" value="TreeGrafter"/>
</dbReference>
<dbReference type="InterPro" id="IPR043129">
    <property type="entry name" value="ATPase_NBD"/>
</dbReference>
<dbReference type="Gene3D" id="1.20.58.2240">
    <property type="match status" value="1"/>
</dbReference>
<dbReference type="GO" id="GO:0019321">
    <property type="term" value="P:pentose metabolic process"/>
    <property type="evidence" value="ECO:0007669"/>
    <property type="project" value="TreeGrafter"/>
</dbReference>
<dbReference type="PIRSF" id="PIRSF000538">
    <property type="entry name" value="GlpK"/>
    <property type="match status" value="1"/>
</dbReference>
<dbReference type="CDD" id="cd07782">
    <property type="entry name" value="ASKHA_NBD_FGGY_D-RBK"/>
    <property type="match status" value="1"/>
</dbReference>
<evidence type="ECO:0000259" key="4">
    <source>
        <dbReference type="Pfam" id="PF00370"/>
    </source>
</evidence>
<dbReference type="Gene3D" id="3.30.420.40">
    <property type="match status" value="1"/>
</dbReference>
<dbReference type="HOGENOM" id="CLU_009281_10_1_1"/>
<reference evidence="7" key="1">
    <citation type="journal article" date="2014" name="Proc. Natl. Acad. Sci. U.S.A.">
        <title>Extensive sampling of basidiomycete genomes demonstrates inadequacy of the white-rot/brown-rot paradigm for wood decay fungi.</title>
        <authorList>
            <person name="Riley R."/>
            <person name="Salamov A.A."/>
            <person name="Brown D.W."/>
            <person name="Nagy L.G."/>
            <person name="Floudas D."/>
            <person name="Held B.W."/>
            <person name="Levasseur A."/>
            <person name="Lombard V."/>
            <person name="Morin E."/>
            <person name="Otillar R."/>
            <person name="Lindquist E.A."/>
            <person name="Sun H."/>
            <person name="LaButti K.M."/>
            <person name="Schmutz J."/>
            <person name="Jabbour D."/>
            <person name="Luo H."/>
            <person name="Baker S.E."/>
            <person name="Pisabarro A.G."/>
            <person name="Walton J.D."/>
            <person name="Blanchette R.A."/>
            <person name="Henrissat B."/>
            <person name="Martin F."/>
            <person name="Cullen D."/>
            <person name="Hibbett D.S."/>
            <person name="Grigoriev I.V."/>
        </authorList>
    </citation>
    <scope>NUCLEOTIDE SEQUENCE [LARGE SCALE GENOMIC DNA]</scope>
    <source>
        <strain evidence="7">MUCL 33604</strain>
    </source>
</reference>
<dbReference type="OrthoDB" id="203824at2759"/>
<dbReference type="SUPFAM" id="SSF53067">
    <property type="entry name" value="Actin-like ATPase domain"/>
    <property type="match status" value="2"/>
</dbReference>
<keyword evidence="7" id="KW-1185">Reference proteome</keyword>
<keyword evidence="2" id="KW-0808">Transferase</keyword>